<organism evidence="7 8">
    <name type="scientific">Spinacia oleracea</name>
    <name type="common">Spinach</name>
    <dbReference type="NCBI Taxonomy" id="3562"/>
    <lineage>
        <taxon>Eukaryota</taxon>
        <taxon>Viridiplantae</taxon>
        <taxon>Streptophyta</taxon>
        <taxon>Embryophyta</taxon>
        <taxon>Tracheophyta</taxon>
        <taxon>Spermatophyta</taxon>
        <taxon>Magnoliopsida</taxon>
        <taxon>eudicotyledons</taxon>
        <taxon>Gunneridae</taxon>
        <taxon>Pentapetalae</taxon>
        <taxon>Caryophyllales</taxon>
        <taxon>Chenopodiaceae</taxon>
        <taxon>Chenopodioideae</taxon>
        <taxon>Anserineae</taxon>
        <taxon>Spinacia</taxon>
    </lineage>
</organism>
<dbReference type="InterPro" id="IPR011598">
    <property type="entry name" value="bHLH_dom"/>
</dbReference>
<gene>
    <name evidence="8" type="primary">LOC110791098</name>
</gene>
<evidence type="ECO:0000256" key="4">
    <source>
        <dbReference type="ARBA" id="ARBA00023242"/>
    </source>
</evidence>
<evidence type="ECO:0000256" key="5">
    <source>
        <dbReference type="SAM" id="MobiDB-lite"/>
    </source>
</evidence>
<evidence type="ECO:0000256" key="2">
    <source>
        <dbReference type="ARBA" id="ARBA00023015"/>
    </source>
</evidence>
<dbReference type="KEGG" id="soe:110791098"/>
<evidence type="ECO:0000256" key="1">
    <source>
        <dbReference type="ARBA" id="ARBA00004123"/>
    </source>
</evidence>
<evidence type="ECO:0000259" key="6">
    <source>
        <dbReference type="PROSITE" id="PS50888"/>
    </source>
</evidence>
<dbReference type="PANTHER" id="PTHR36066:SF8">
    <property type="entry name" value="TRANSCRIPTION FACTOR SAC51"/>
    <property type="match status" value="1"/>
</dbReference>
<dbReference type="PROSITE" id="PS50888">
    <property type="entry name" value="BHLH"/>
    <property type="match status" value="1"/>
</dbReference>
<keyword evidence="7" id="KW-1185">Reference proteome</keyword>
<evidence type="ECO:0000313" key="8">
    <source>
        <dbReference type="RefSeq" id="XP_021851545.2"/>
    </source>
</evidence>
<dbReference type="InterPro" id="IPR036638">
    <property type="entry name" value="HLH_DNA-bd_sf"/>
</dbReference>
<sequence>MVELSSSWLWQQHFPSESSVFRNRMIAPVEHRQHEFLPASINPCRVSSNLGLNGFGYSGFPERGHTIEGTGSIQKPVPHQLTQNQCHGEQNPVFPARLDEKPSTCELPCAQQKKYLIFDRSGNETRLIFSSLCPRAENLTTPVPASPAWNLPAEESFGAYHQYVAEKQGKIAEQAWTKTHALCEESGENEIIDEISEMREDTEEINALLYSEDDDDDDDGLDDDDDCDCEEDDDDEVSSGHSPLAKEMRDCEKQEEQECEKDLDNEVGSLERCSKRQKGGVRESPVYYEGVKSNDGDFMNERMMWPTIGSKRPRKDKIHDTLRVLESIIPDLKSKDPLVILDKAISYLKGLKYNAETMSSEDPDSSSSYQPLN</sequence>
<feature type="domain" description="BHLH" evidence="6">
    <location>
        <begin position="302"/>
        <end position="351"/>
    </location>
</feature>
<reference evidence="8" key="2">
    <citation type="submission" date="2025-08" db="UniProtKB">
        <authorList>
            <consortium name="RefSeq"/>
        </authorList>
    </citation>
    <scope>IDENTIFICATION</scope>
    <source>
        <tissue evidence="8">Leaf</tissue>
    </source>
</reference>
<feature type="region of interest" description="Disordered" evidence="5">
    <location>
        <begin position="210"/>
        <end position="247"/>
    </location>
</feature>
<keyword evidence="2" id="KW-0805">Transcription regulation</keyword>
<comment type="subcellular location">
    <subcellularLocation>
        <location evidence="1">Nucleus</location>
    </subcellularLocation>
</comment>
<dbReference type="PANTHER" id="PTHR36066">
    <property type="entry name" value="TRANSCRIPTION FACTOR BHLH145"/>
    <property type="match status" value="1"/>
</dbReference>
<evidence type="ECO:0000256" key="3">
    <source>
        <dbReference type="ARBA" id="ARBA00023163"/>
    </source>
</evidence>
<dbReference type="GeneID" id="110791098"/>
<dbReference type="GO" id="GO:0005634">
    <property type="term" value="C:nucleus"/>
    <property type="evidence" value="ECO:0007669"/>
    <property type="project" value="UniProtKB-SubCell"/>
</dbReference>
<dbReference type="SUPFAM" id="SSF47459">
    <property type="entry name" value="HLH, helix-loop-helix DNA-binding domain"/>
    <property type="match status" value="1"/>
</dbReference>
<name>A0A9R0JYA1_SPIOL</name>
<keyword evidence="4" id="KW-0539">Nucleus</keyword>
<proteinExistence type="predicted"/>
<dbReference type="InterPro" id="IPR037546">
    <property type="entry name" value="SAC51-like"/>
</dbReference>
<dbReference type="GO" id="GO:0046983">
    <property type="term" value="F:protein dimerization activity"/>
    <property type="evidence" value="ECO:0007669"/>
    <property type="project" value="InterPro"/>
</dbReference>
<reference evidence="7" key="1">
    <citation type="journal article" date="2021" name="Nat. Commun.">
        <title>Genomic analyses provide insights into spinach domestication and the genetic basis of agronomic traits.</title>
        <authorList>
            <person name="Cai X."/>
            <person name="Sun X."/>
            <person name="Xu C."/>
            <person name="Sun H."/>
            <person name="Wang X."/>
            <person name="Ge C."/>
            <person name="Zhang Z."/>
            <person name="Wang Q."/>
            <person name="Fei Z."/>
            <person name="Jiao C."/>
            <person name="Wang Q."/>
        </authorList>
    </citation>
    <scope>NUCLEOTIDE SEQUENCE [LARGE SCALE GENOMIC DNA]</scope>
    <source>
        <strain evidence="7">cv. Varoflay</strain>
    </source>
</reference>
<protein>
    <submittedName>
        <fullName evidence="8">Transcription factor bHLH143</fullName>
    </submittedName>
</protein>
<feature type="compositionally biased region" description="Acidic residues" evidence="5">
    <location>
        <begin position="211"/>
        <end position="237"/>
    </location>
</feature>
<keyword evidence="3" id="KW-0804">Transcription</keyword>
<dbReference type="RefSeq" id="XP_021851545.2">
    <property type="nucleotide sequence ID" value="XM_021995853.2"/>
</dbReference>
<evidence type="ECO:0000313" key="7">
    <source>
        <dbReference type="Proteomes" id="UP000813463"/>
    </source>
</evidence>
<accession>A0A9R0JYA1</accession>
<dbReference type="AlphaFoldDB" id="A0A9R0JYA1"/>
<dbReference type="Proteomes" id="UP000813463">
    <property type="component" value="Chromosome 4"/>
</dbReference>